<keyword evidence="3" id="KW-1185">Reference proteome</keyword>
<dbReference type="Proteomes" id="UP000595001">
    <property type="component" value="Chromosome"/>
</dbReference>
<keyword evidence="1" id="KW-0812">Transmembrane</keyword>
<organism evidence="2 3">
    <name type="scientific">Halosimplex litoreum</name>
    <dbReference type="NCBI Taxonomy" id="1198301"/>
    <lineage>
        <taxon>Archaea</taxon>
        <taxon>Methanobacteriati</taxon>
        <taxon>Methanobacteriota</taxon>
        <taxon>Stenosarchaea group</taxon>
        <taxon>Halobacteria</taxon>
        <taxon>Halobacteriales</taxon>
        <taxon>Haloarculaceae</taxon>
        <taxon>Halosimplex</taxon>
    </lineage>
</organism>
<evidence type="ECO:0000256" key="1">
    <source>
        <dbReference type="SAM" id="Phobius"/>
    </source>
</evidence>
<protein>
    <submittedName>
        <fullName evidence="2">Halocyanin</fullName>
    </submittedName>
</protein>
<sequence>MAVTAVSALVTALAAGAVYYYGWRTPPEPSFDGARTETAGAGERAAVAGTRGGPMYESEVAQAETESVDHDAFDPVGTAALLAVYFLVVTLTWLFMYFVEFLGNGPTVVG</sequence>
<reference evidence="2 3" key="1">
    <citation type="submission" date="2020-12" db="EMBL/GenBank/DDBJ databases">
        <title>Halosimplex halophilum sp. nov. and Halosimplex salinum sp. nov., two new members of the genus Halosimplex.</title>
        <authorList>
            <person name="Cui H.L."/>
        </authorList>
    </citation>
    <scope>NUCLEOTIDE SEQUENCE [LARGE SCALE GENOMIC DNA]</scope>
    <source>
        <strain evidence="2 3">YGH94</strain>
    </source>
</reference>
<evidence type="ECO:0000313" key="3">
    <source>
        <dbReference type="Proteomes" id="UP000595001"/>
    </source>
</evidence>
<dbReference type="OrthoDB" id="194564at2157"/>
<name>A0A7U3WT89_9EURY</name>
<feature type="transmembrane region" description="Helical" evidence="1">
    <location>
        <begin position="79"/>
        <end position="99"/>
    </location>
</feature>
<keyword evidence="1" id="KW-0472">Membrane</keyword>
<proteinExistence type="predicted"/>
<dbReference type="EMBL" id="CP065856">
    <property type="protein sequence ID" value="QPV65153.1"/>
    <property type="molecule type" value="Genomic_DNA"/>
</dbReference>
<evidence type="ECO:0000313" key="2">
    <source>
        <dbReference type="EMBL" id="QPV65153.1"/>
    </source>
</evidence>
<dbReference type="AlphaFoldDB" id="A0A7U3WT89"/>
<gene>
    <name evidence="2" type="ORF">I7X12_18110</name>
</gene>
<accession>A0A7U3WT89</accession>
<keyword evidence="1" id="KW-1133">Transmembrane helix</keyword>
<dbReference type="KEGG" id="hlt:I7X12_18110"/>